<feature type="region of interest" description="Disordered" evidence="1">
    <location>
        <begin position="116"/>
        <end position="143"/>
    </location>
</feature>
<proteinExistence type="predicted"/>
<dbReference type="EMBL" id="CH445328">
    <property type="protein sequence ID" value="EAT89415.1"/>
    <property type="molecule type" value="Genomic_DNA"/>
</dbReference>
<feature type="region of interest" description="Disordered" evidence="1">
    <location>
        <begin position="58"/>
        <end position="99"/>
    </location>
</feature>
<reference evidence="3" key="1">
    <citation type="journal article" date="2007" name="Plant Cell">
        <title>Dothideomycete-plant interactions illuminated by genome sequencing and EST analysis of the wheat pathogen Stagonospora nodorum.</title>
        <authorList>
            <person name="Hane J.K."/>
            <person name="Lowe R.G."/>
            <person name="Solomon P.S."/>
            <person name="Tan K.C."/>
            <person name="Schoch C.L."/>
            <person name="Spatafora J.W."/>
            <person name="Crous P.W."/>
            <person name="Kodira C."/>
            <person name="Birren B.W."/>
            <person name="Galagan J.E."/>
            <person name="Torriani S.F."/>
            <person name="McDonald B.A."/>
            <person name="Oliver R.P."/>
        </authorList>
    </citation>
    <scope>NUCLEOTIDE SEQUENCE [LARGE SCALE GENOMIC DNA]</scope>
    <source>
        <strain evidence="3">SN15 / ATCC MYA-4574 / FGSC 10173</strain>
    </source>
</reference>
<dbReference type="HOGENOM" id="CLU_1806904_0_0_1"/>
<evidence type="ECO:0000256" key="1">
    <source>
        <dbReference type="SAM" id="MobiDB-lite"/>
    </source>
</evidence>
<sequence length="143" mass="16541">MLRSVSDRSRQPPNIISQEVTNLILRALKFERRTHKIHYLHRALLAVDLIGSDEYPDAHRITDDSLSVESDDSSEDSDDDGYRSHDRHPPRKPQKYWDVSQSAIVNMSTTTKLKADNAEMVAKSDMQLDKDSKREDRRRHLGD</sequence>
<gene>
    <name evidence="2" type="ORF">SNOG_02684</name>
</gene>
<dbReference type="RefSeq" id="XP_001793283.1">
    <property type="nucleotide sequence ID" value="XM_001793231.1"/>
</dbReference>
<accession>Q0UZY0</accession>
<name>Q0UZY0_PHANO</name>
<feature type="compositionally biased region" description="Acidic residues" evidence="1">
    <location>
        <begin position="69"/>
        <end position="79"/>
    </location>
</feature>
<feature type="compositionally biased region" description="Basic residues" evidence="1">
    <location>
        <begin position="85"/>
        <end position="94"/>
    </location>
</feature>
<dbReference type="GeneID" id="5970140"/>
<protein>
    <submittedName>
        <fullName evidence="2">Uncharacterized protein</fullName>
    </submittedName>
</protein>
<evidence type="ECO:0000313" key="2">
    <source>
        <dbReference type="EMBL" id="EAT89415.1"/>
    </source>
</evidence>
<organism evidence="2 3">
    <name type="scientific">Phaeosphaeria nodorum (strain SN15 / ATCC MYA-4574 / FGSC 10173)</name>
    <name type="common">Glume blotch fungus</name>
    <name type="synonym">Parastagonospora nodorum</name>
    <dbReference type="NCBI Taxonomy" id="321614"/>
    <lineage>
        <taxon>Eukaryota</taxon>
        <taxon>Fungi</taxon>
        <taxon>Dikarya</taxon>
        <taxon>Ascomycota</taxon>
        <taxon>Pezizomycotina</taxon>
        <taxon>Dothideomycetes</taxon>
        <taxon>Pleosporomycetidae</taxon>
        <taxon>Pleosporales</taxon>
        <taxon>Pleosporineae</taxon>
        <taxon>Phaeosphaeriaceae</taxon>
        <taxon>Parastagonospora</taxon>
    </lineage>
</organism>
<dbReference type="VEuPathDB" id="FungiDB:JI435_026840"/>
<feature type="compositionally biased region" description="Basic and acidic residues" evidence="1">
    <location>
        <begin position="126"/>
        <end position="135"/>
    </location>
</feature>
<dbReference type="InParanoid" id="Q0UZY0"/>
<dbReference type="Proteomes" id="UP000001055">
    <property type="component" value="Unassembled WGS sequence"/>
</dbReference>
<evidence type="ECO:0000313" key="3">
    <source>
        <dbReference type="Proteomes" id="UP000001055"/>
    </source>
</evidence>
<dbReference type="KEGG" id="pno:SNOG_02684"/>
<dbReference type="AlphaFoldDB" id="Q0UZY0"/>